<keyword evidence="2" id="KW-0677">Repeat</keyword>
<evidence type="ECO:0000256" key="2">
    <source>
        <dbReference type="ARBA" id="ARBA00022737"/>
    </source>
</evidence>
<dbReference type="Gene3D" id="1.10.238.10">
    <property type="entry name" value="EF-hand"/>
    <property type="match status" value="1"/>
</dbReference>
<feature type="domain" description="EF-hand" evidence="4">
    <location>
        <begin position="94"/>
        <end position="129"/>
    </location>
</feature>
<dbReference type="PROSITE" id="PS50222">
    <property type="entry name" value="EF_HAND_2"/>
    <property type="match status" value="1"/>
</dbReference>
<dbReference type="InterPro" id="IPR002048">
    <property type="entry name" value="EF_hand_dom"/>
</dbReference>
<organism evidence="5">
    <name type="scientific">Spumella elongata</name>
    <dbReference type="NCBI Taxonomy" id="89044"/>
    <lineage>
        <taxon>Eukaryota</taxon>
        <taxon>Sar</taxon>
        <taxon>Stramenopiles</taxon>
        <taxon>Ochrophyta</taxon>
        <taxon>Chrysophyceae</taxon>
        <taxon>Chromulinales</taxon>
        <taxon>Chromulinaceae</taxon>
        <taxon>Spumella</taxon>
    </lineage>
</organism>
<gene>
    <name evidence="5" type="ORF">SELO1098_LOCUS9517</name>
</gene>
<evidence type="ECO:0000313" key="5">
    <source>
        <dbReference type="EMBL" id="CAE0280683.1"/>
    </source>
</evidence>
<dbReference type="GO" id="GO:0005509">
    <property type="term" value="F:calcium ion binding"/>
    <property type="evidence" value="ECO:0007669"/>
    <property type="project" value="InterPro"/>
</dbReference>
<dbReference type="PANTHER" id="PTHR45942">
    <property type="entry name" value="PROTEIN PHOSPATASE 3 REGULATORY SUBUNIT B ALPHA ISOFORM TYPE 1"/>
    <property type="match status" value="1"/>
</dbReference>
<accession>A0A7S3H0G7</accession>
<dbReference type="AlphaFoldDB" id="A0A7S3H0G7"/>
<keyword evidence="1" id="KW-0479">Metal-binding</keyword>
<dbReference type="InterPro" id="IPR011992">
    <property type="entry name" value="EF-hand-dom_pair"/>
</dbReference>
<dbReference type="EMBL" id="HBIC01019200">
    <property type="protein sequence ID" value="CAE0280683.1"/>
    <property type="molecule type" value="Transcribed_RNA"/>
</dbReference>
<sequence length="409" mass="47225">MGGKIVLPEVDPNINKVIKNFRFTPKDISDFWKIFQKLDKQKTGLVPLAAIFKKIEQERNLITDCLLELLEIEHDGEINFSDFVYMVATYCFFEPIDILKFCFYVFDQDKTGFFSVDDLNNLVNAVHNIKSGNTVKGTVRASWVKLTFAGEEFEFEEFKRIHNAYPRLFEPAFRLHQNMMIGFMGEWWWNAKKQLVIDVKELADAKIKAMAQKKEKKKQRKKDRKTQRAMGSLRYFLCPCMRKYYDPSLSAYDKLSEEEKAQRDKEIAAARRQAELRVKNPETAVWLKYQKKIAAENQVYSLEEEPEEDERDPEQRRILDATHAATAAAVHKPPEPAATATSTAVANYIQPSLGLTKKVVVNSYLDQKVNITAAMRAERAESRAERKARRDADPDLKQKARTTVSGAEF</sequence>
<dbReference type="SUPFAM" id="SSF47473">
    <property type="entry name" value="EF-hand"/>
    <property type="match status" value="1"/>
</dbReference>
<reference evidence="5" key="1">
    <citation type="submission" date="2021-01" db="EMBL/GenBank/DDBJ databases">
        <authorList>
            <person name="Corre E."/>
            <person name="Pelletier E."/>
            <person name="Niang G."/>
            <person name="Scheremetjew M."/>
            <person name="Finn R."/>
            <person name="Kale V."/>
            <person name="Holt S."/>
            <person name="Cochrane G."/>
            <person name="Meng A."/>
            <person name="Brown T."/>
            <person name="Cohen L."/>
        </authorList>
    </citation>
    <scope>NUCLEOTIDE SEQUENCE</scope>
    <source>
        <strain evidence="5">CCAP 955/1</strain>
    </source>
</reference>
<proteinExistence type="predicted"/>
<evidence type="ECO:0000256" key="1">
    <source>
        <dbReference type="ARBA" id="ARBA00022723"/>
    </source>
</evidence>
<evidence type="ECO:0000259" key="4">
    <source>
        <dbReference type="PROSITE" id="PS50222"/>
    </source>
</evidence>
<evidence type="ECO:0000256" key="3">
    <source>
        <dbReference type="SAM" id="MobiDB-lite"/>
    </source>
</evidence>
<feature type="compositionally biased region" description="Basic and acidic residues" evidence="3">
    <location>
        <begin position="378"/>
        <end position="398"/>
    </location>
</feature>
<name>A0A7S3H0G7_9STRA</name>
<protein>
    <recommendedName>
        <fullName evidence="4">EF-hand domain-containing protein</fullName>
    </recommendedName>
</protein>
<feature type="region of interest" description="Disordered" evidence="3">
    <location>
        <begin position="378"/>
        <end position="409"/>
    </location>
</feature>